<comment type="subunit">
    <text evidence="5 14">Monomer.</text>
</comment>
<comment type="subcellular location">
    <subcellularLocation>
        <location evidence="2 14">Cytoplasm</location>
    </subcellularLocation>
</comment>
<dbReference type="KEGG" id="dno:DNO_1036"/>
<comment type="pathway">
    <text evidence="3 14">Carbohydrate degradation; glycolysis; pyruvate from D-glyceraldehyde 3-phosphate: step 2/5.</text>
</comment>
<evidence type="ECO:0000256" key="1">
    <source>
        <dbReference type="ARBA" id="ARBA00000642"/>
    </source>
</evidence>
<feature type="binding site" evidence="14 16">
    <location>
        <position position="317"/>
    </location>
    <ligand>
        <name>ATP</name>
        <dbReference type="ChEBI" id="CHEBI:30616"/>
    </ligand>
</feature>
<evidence type="ECO:0000256" key="16">
    <source>
        <dbReference type="PIRSR" id="PIRSR000724-2"/>
    </source>
</evidence>
<dbReference type="AlphaFoldDB" id="A5EXU8"/>
<dbReference type="HAMAP" id="MF_00145">
    <property type="entry name" value="Phosphoglyc_kinase"/>
    <property type="match status" value="1"/>
</dbReference>
<keyword evidence="8 14" id="KW-0963">Cytoplasm</keyword>
<feature type="binding site" evidence="14">
    <location>
        <position position="112"/>
    </location>
    <ligand>
        <name>substrate</name>
    </ligand>
</feature>
<keyword evidence="11 14" id="KW-0418">Kinase</keyword>
<dbReference type="Gene3D" id="3.40.50.1260">
    <property type="entry name" value="Phosphoglycerate kinase, N-terminal domain"/>
    <property type="match status" value="2"/>
</dbReference>
<dbReference type="PIRSF" id="PIRSF000724">
    <property type="entry name" value="Pgk"/>
    <property type="match status" value="1"/>
</dbReference>
<accession>A5EXU8</accession>
<organism evidence="18 19">
    <name type="scientific">Dichelobacter nodosus (strain VCS1703A)</name>
    <dbReference type="NCBI Taxonomy" id="246195"/>
    <lineage>
        <taxon>Bacteria</taxon>
        <taxon>Pseudomonadati</taxon>
        <taxon>Pseudomonadota</taxon>
        <taxon>Gammaproteobacteria</taxon>
        <taxon>Cardiobacteriales</taxon>
        <taxon>Cardiobacteriaceae</taxon>
        <taxon>Dichelobacter</taxon>
    </lineage>
</organism>
<dbReference type="PROSITE" id="PS00111">
    <property type="entry name" value="PGLYCERATE_KINASE"/>
    <property type="match status" value="1"/>
</dbReference>
<feature type="binding site" evidence="14 16">
    <location>
        <position position="196"/>
    </location>
    <ligand>
        <name>ATP</name>
        <dbReference type="ChEBI" id="CHEBI:30616"/>
    </ligand>
</feature>
<evidence type="ECO:0000256" key="10">
    <source>
        <dbReference type="ARBA" id="ARBA00022741"/>
    </source>
</evidence>
<dbReference type="EC" id="2.7.2.3" evidence="6 14"/>
<name>A5EXU8_DICNV</name>
<feature type="binding site" evidence="14 15">
    <location>
        <begin position="19"/>
        <end position="21"/>
    </location>
    <ligand>
        <name>substrate</name>
    </ligand>
</feature>
<evidence type="ECO:0000313" key="18">
    <source>
        <dbReference type="EMBL" id="ABQ13542.1"/>
    </source>
</evidence>
<feature type="binding site" evidence="14">
    <location>
        <position position="34"/>
    </location>
    <ligand>
        <name>substrate</name>
    </ligand>
</feature>
<reference evidence="18 19" key="1">
    <citation type="journal article" date="2007" name="Nat. Biotechnol.">
        <title>Genome sequence and identification of candidate vaccine antigens from the animal pathogen Dichelobacter nodosus.</title>
        <authorList>
            <person name="Myers G.S."/>
            <person name="Parker D."/>
            <person name="Al-Hasani K."/>
            <person name="Kennan R.M."/>
            <person name="Seemann T."/>
            <person name="Ren Q."/>
            <person name="Badger J.H."/>
            <person name="Selengut J.D."/>
            <person name="Deboy R.T."/>
            <person name="Tettelin H."/>
            <person name="Boyce J.D."/>
            <person name="McCarl V.P."/>
            <person name="Han X."/>
            <person name="Nelson W.C."/>
            <person name="Madupu R."/>
            <person name="Mohamoud Y."/>
            <person name="Holley T."/>
            <person name="Fedorova N."/>
            <person name="Khouri H."/>
            <person name="Bottomley S.P."/>
            <person name="Whittington R.J."/>
            <person name="Adler B."/>
            <person name="Songer J.G."/>
            <person name="Rood J.I."/>
            <person name="Paulsen I.T."/>
        </authorList>
    </citation>
    <scope>NUCLEOTIDE SEQUENCE [LARGE SCALE GENOMIC DNA]</scope>
    <source>
        <strain evidence="18 19">VCS1703A</strain>
    </source>
</reference>
<evidence type="ECO:0000256" key="8">
    <source>
        <dbReference type="ARBA" id="ARBA00022490"/>
    </source>
</evidence>
<dbReference type="FunFam" id="3.40.50.1260:FF:000001">
    <property type="entry name" value="Phosphoglycerate kinase"/>
    <property type="match status" value="1"/>
</dbReference>
<keyword evidence="19" id="KW-1185">Reference proteome</keyword>
<protein>
    <recommendedName>
        <fullName evidence="7 14">Phosphoglycerate kinase</fullName>
        <ecNumber evidence="6 14">2.7.2.3</ecNumber>
    </recommendedName>
</protein>
<evidence type="ECO:0000256" key="15">
    <source>
        <dbReference type="PIRSR" id="PIRSR000724-1"/>
    </source>
</evidence>
<dbReference type="InterPro" id="IPR036043">
    <property type="entry name" value="Phosphoglycerate_kinase_sf"/>
</dbReference>
<comment type="caution">
    <text evidence="14">Lacks conserved residue(s) required for the propagation of feature annotation.</text>
</comment>
<dbReference type="FunFam" id="3.40.50.1260:FF:000002">
    <property type="entry name" value="Phosphoglycerate kinase"/>
    <property type="match status" value="1"/>
</dbReference>
<feature type="binding site" evidence="15">
    <location>
        <position position="34"/>
    </location>
    <ligand>
        <name>(2R)-3-phosphoglycerate</name>
        <dbReference type="ChEBI" id="CHEBI:58272"/>
    </ligand>
</feature>
<dbReference type="EMBL" id="CP000513">
    <property type="protein sequence ID" value="ABQ13542.1"/>
    <property type="molecule type" value="Genomic_DNA"/>
</dbReference>
<evidence type="ECO:0000313" key="19">
    <source>
        <dbReference type="Proteomes" id="UP000000248"/>
    </source>
</evidence>
<evidence type="ECO:0000256" key="7">
    <source>
        <dbReference type="ARBA" id="ARBA00016471"/>
    </source>
</evidence>
<keyword evidence="10 14" id="KW-0547">Nucleotide-binding</keyword>
<evidence type="ECO:0000256" key="12">
    <source>
        <dbReference type="ARBA" id="ARBA00022840"/>
    </source>
</evidence>
<dbReference type="RefSeq" id="WP_012031348.1">
    <property type="nucleotide sequence ID" value="NC_009446.1"/>
</dbReference>
<evidence type="ECO:0000256" key="3">
    <source>
        <dbReference type="ARBA" id="ARBA00004838"/>
    </source>
</evidence>
<dbReference type="eggNOG" id="COG0126">
    <property type="taxonomic scope" value="Bacteria"/>
</dbReference>
<evidence type="ECO:0000256" key="14">
    <source>
        <dbReference type="HAMAP-Rule" id="MF_00145"/>
    </source>
</evidence>
<dbReference type="InterPro" id="IPR001576">
    <property type="entry name" value="Phosphoglycerate_kinase"/>
</dbReference>
<dbReference type="InterPro" id="IPR015911">
    <property type="entry name" value="Phosphoglycerate_kinase_CS"/>
</dbReference>
<sequence>MKTLSDLDVRGKKVLMRLDLNVPMQNGVITSDARITAALPTIELALKKGAAVLIMAHLGRPKEGHYDEAFSLLPVAQHLSQLLKQEVPLIKDYLTKTPQVRAGEVVLLENVRFNVGEKDNDATLAAQYAALCDVFVSDGFGVVHRAQASTVGVAQKAPVACAGLLVEKEVTTLEKILKHPERPLLAIVGGAKVSTKLLILKSLIEKVDTLIVGGGIANTFLAATGHAVGASLYEPDLLPAAQELLALAERRGVKMPLPSDVVVANECSATAARMKSVNDVGEQELILDIGDETAAVYARLIAESKTIMWNGPVGVFELPPFANGSRKIAEAMAQGDGFTFIGGGDTLAALEAFKLTDKMDYVSTGGGSMLEYLEGKVLPGIDVLK</sequence>
<feature type="binding site" evidence="15">
    <location>
        <position position="145"/>
    </location>
    <ligand>
        <name>(2R)-3-phosphoglycerate</name>
        <dbReference type="ChEBI" id="CHEBI:58272"/>
    </ligand>
</feature>
<dbReference type="InterPro" id="IPR015824">
    <property type="entry name" value="Phosphoglycerate_kinase_N"/>
</dbReference>
<dbReference type="GO" id="GO:0005524">
    <property type="term" value="F:ATP binding"/>
    <property type="evidence" value="ECO:0007669"/>
    <property type="project" value="UniProtKB-KW"/>
</dbReference>
<dbReference type="UniPathway" id="UPA00109">
    <property type="reaction ID" value="UER00185"/>
</dbReference>
<dbReference type="SUPFAM" id="SSF53748">
    <property type="entry name" value="Phosphoglycerate kinase"/>
    <property type="match status" value="1"/>
</dbReference>
<dbReference type="GO" id="GO:0006096">
    <property type="term" value="P:glycolytic process"/>
    <property type="evidence" value="ECO:0007669"/>
    <property type="project" value="UniProtKB-UniRule"/>
</dbReference>
<keyword evidence="9 14" id="KW-0808">Transferase</keyword>
<dbReference type="GO" id="GO:0006094">
    <property type="term" value="P:gluconeogenesis"/>
    <property type="evidence" value="ECO:0007669"/>
    <property type="project" value="TreeGrafter"/>
</dbReference>
<feature type="binding site" evidence="15">
    <location>
        <position position="112"/>
    </location>
    <ligand>
        <name>(2R)-3-phosphoglycerate</name>
        <dbReference type="ChEBI" id="CHEBI:58272"/>
    </ligand>
</feature>
<evidence type="ECO:0000256" key="4">
    <source>
        <dbReference type="ARBA" id="ARBA00008982"/>
    </source>
</evidence>
<dbReference type="Pfam" id="PF00162">
    <property type="entry name" value="PGK"/>
    <property type="match status" value="1"/>
</dbReference>
<dbReference type="PANTHER" id="PTHR11406:SF23">
    <property type="entry name" value="PHOSPHOGLYCERATE KINASE 1, CHLOROPLASTIC-RELATED"/>
    <property type="match status" value="1"/>
</dbReference>
<keyword evidence="12 14" id="KW-0067">ATP-binding</keyword>
<comment type="similarity">
    <text evidence="4 14 17">Belongs to the phosphoglycerate kinase family.</text>
</comment>
<dbReference type="OrthoDB" id="9808460at2"/>
<evidence type="ECO:0000256" key="6">
    <source>
        <dbReference type="ARBA" id="ARBA00013061"/>
    </source>
</evidence>
<evidence type="ECO:0000256" key="5">
    <source>
        <dbReference type="ARBA" id="ARBA00011245"/>
    </source>
</evidence>
<gene>
    <name evidence="14 18" type="primary">pgk</name>
    <name evidence="18" type="ordered locus">DNO_1036</name>
</gene>
<feature type="binding site" evidence="14 15">
    <location>
        <begin position="57"/>
        <end position="60"/>
    </location>
    <ligand>
        <name>substrate</name>
    </ligand>
</feature>
<dbReference type="GO" id="GO:0043531">
    <property type="term" value="F:ADP binding"/>
    <property type="evidence" value="ECO:0007669"/>
    <property type="project" value="TreeGrafter"/>
</dbReference>
<dbReference type="STRING" id="246195.DNO_1036"/>
<evidence type="ECO:0000256" key="2">
    <source>
        <dbReference type="ARBA" id="ARBA00004496"/>
    </source>
</evidence>
<dbReference type="PRINTS" id="PR00477">
    <property type="entry name" value="PHGLYCKINASE"/>
</dbReference>
<dbReference type="Proteomes" id="UP000000248">
    <property type="component" value="Chromosome"/>
</dbReference>
<keyword evidence="13 14" id="KW-0324">Glycolysis</keyword>
<proteinExistence type="inferred from homology"/>
<feature type="binding site" evidence="14 16">
    <location>
        <begin position="343"/>
        <end position="346"/>
    </location>
    <ligand>
        <name>ATP</name>
        <dbReference type="ChEBI" id="CHEBI:30616"/>
    </ligand>
</feature>
<evidence type="ECO:0000256" key="17">
    <source>
        <dbReference type="RuleBase" id="RU000532"/>
    </source>
</evidence>
<evidence type="ECO:0000256" key="11">
    <source>
        <dbReference type="ARBA" id="ARBA00022777"/>
    </source>
</evidence>
<evidence type="ECO:0000256" key="13">
    <source>
        <dbReference type="ARBA" id="ARBA00023152"/>
    </source>
</evidence>
<dbReference type="GO" id="GO:0004618">
    <property type="term" value="F:phosphoglycerate kinase activity"/>
    <property type="evidence" value="ECO:0007669"/>
    <property type="project" value="UniProtKB-UniRule"/>
</dbReference>
<evidence type="ECO:0000256" key="9">
    <source>
        <dbReference type="ARBA" id="ARBA00022679"/>
    </source>
</evidence>
<comment type="catalytic activity">
    <reaction evidence="1 14 17">
        <text>(2R)-3-phosphoglycerate + ATP = (2R)-3-phospho-glyceroyl phosphate + ADP</text>
        <dbReference type="Rhea" id="RHEA:14801"/>
        <dbReference type="ChEBI" id="CHEBI:30616"/>
        <dbReference type="ChEBI" id="CHEBI:57604"/>
        <dbReference type="ChEBI" id="CHEBI:58272"/>
        <dbReference type="ChEBI" id="CHEBI:456216"/>
        <dbReference type="EC" id="2.7.2.3"/>
    </reaction>
</comment>
<feature type="binding site" evidence="14">
    <location>
        <position position="145"/>
    </location>
    <ligand>
        <name>substrate</name>
    </ligand>
</feature>
<dbReference type="GO" id="GO:0005829">
    <property type="term" value="C:cytosol"/>
    <property type="evidence" value="ECO:0007669"/>
    <property type="project" value="TreeGrafter"/>
</dbReference>
<dbReference type="PANTHER" id="PTHR11406">
    <property type="entry name" value="PHOSPHOGLYCERATE KINASE"/>
    <property type="match status" value="1"/>
</dbReference>
<dbReference type="HOGENOM" id="CLU_025427_0_2_6"/>